<gene>
    <name evidence="1" type="ORF">C4532_06100</name>
</gene>
<dbReference type="AlphaFoldDB" id="A0A419F1Y9"/>
<evidence type="ECO:0008006" key="3">
    <source>
        <dbReference type="Google" id="ProtNLM"/>
    </source>
</evidence>
<dbReference type="SUPFAM" id="SSF55729">
    <property type="entry name" value="Acyl-CoA N-acyltransferases (Nat)"/>
    <property type="match status" value="1"/>
</dbReference>
<reference evidence="1 2" key="1">
    <citation type="journal article" date="2017" name="ISME J.">
        <title>Energy and carbon metabolisms in a deep terrestrial subsurface fluid microbial community.</title>
        <authorList>
            <person name="Momper L."/>
            <person name="Jungbluth S.P."/>
            <person name="Lee M.D."/>
            <person name="Amend J.P."/>
        </authorList>
    </citation>
    <scope>NUCLEOTIDE SEQUENCE [LARGE SCALE GENOMIC DNA]</scope>
    <source>
        <strain evidence="1">SURF_17</strain>
    </source>
</reference>
<organism evidence="1 2">
    <name type="scientific">Candidatus Abyssobacteria bacterium SURF_17</name>
    <dbReference type="NCBI Taxonomy" id="2093361"/>
    <lineage>
        <taxon>Bacteria</taxon>
        <taxon>Pseudomonadati</taxon>
        <taxon>Candidatus Hydrogenedentota</taxon>
        <taxon>Candidatus Abyssobacteria</taxon>
    </lineage>
</organism>
<proteinExistence type="predicted"/>
<name>A0A419F1Y9_9BACT</name>
<protein>
    <recommendedName>
        <fullName evidence="3">GNAT family N-acetyltransferase</fullName>
    </recommendedName>
</protein>
<dbReference type="Proteomes" id="UP000285961">
    <property type="component" value="Unassembled WGS sequence"/>
</dbReference>
<evidence type="ECO:0000313" key="1">
    <source>
        <dbReference type="EMBL" id="RJP72322.1"/>
    </source>
</evidence>
<evidence type="ECO:0000313" key="2">
    <source>
        <dbReference type="Proteomes" id="UP000285961"/>
    </source>
</evidence>
<dbReference type="InterPro" id="IPR016181">
    <property type="entry name" value="Acyl_CoA_acyltransferase"/>
</dbReference>
<dbReference type="EMBL" id="QZKI01000046">
    <property type="protein sequence ID" value="RJP72322.1"/>
    <property type="molecule type" value="Genomic_DNA"/>
</dbReference>
<accession>A0A419F1Y9</accession>
<sequence>MREGDYIFRETDVADYQRISDLLTRCDFGPKRPEWLRWKYLDNPLGRARVFVIENSSNKELEGLVAFEPRLFQNGDATPFVVMHAVEGFLKPEIRGKGLYPQLLQHAMTTIDAPMLGFPNKRAERIHIQCGWQILSTDERWYFPVAAGNHLKQWPLRILAPLVNFLSRAYATLWLGREKPEIQMKSMTKAAKDYPARDNRIQGVRSAAFLNWRFINNPMRPYSAYEFFENGESVGYCVYALDGKSAELFDFSVERHSRTCLRMLVEHCRKRGITHLLFRGSGLALWKFGFVKWGAGGSYIAYNLPQGAYYLTFGDSDW</sequence>
<comment type="caution">
    <text evidence="1">The sequence shown here is derived from an EMBL/GenBank/DDBJ whole genome shotgun (WGS) entry which is preliminary data.</text>
</comment>
<dbReference type="Gene3D" id="3.40.630.30">
    <property type="match status" value="1"/>
</dbReference>